<evidence type="ECO:0000313" key="2">
    <source>
        <dbReference type="EMBL" id="SMF09936.1"/>
    </source>
</evidence>
<name>A0A1Y6BH93_9NEIS</name>
<dbReference type="Pfam" id="PF00364">
    <property type="entry name" value="Biotin_lipoyl"/>
    <property type="match status" value="1"/>
</dbReference>
<dbReference type="RefSeq" id="WP_085275571.1">
    <property type="nucleotide sequence ID" value="NZ_FXAG01000005.1"/>
</dbReference>
<dbReference type="Gene3D" id="2.40.50.100">
    <property type="match status" value="1"/>
</dbReference>
<evidence type="ECO:0000259" key="1">
    <source>
        <dbReference type="PROSITE" id="PS50968"/>
    </source>
</evidence>
<dbReference type="InterPro" id="IPR011053">
    <property type="entry name" value="Single_hybrid_motif"/>
</dbReference>
<dbReference type="InterPro" id="IPR000089">
    <property type="entry name" value="Biotin_lipoyl"/>
</dbReference>
<evidence type="ECO:0000313" key="3">
    <source>
        <dbReference type="Proteomes" id="UP000192920"/>
    </source>
</evidence>
<organism evidence="2 3">
    <name type="scientific">Pseudogulbenkiania subflava DSM 22618</name>
    <dbReference type="NCBI Taxonomy" id="1123014"/>
    <lineage>
        <taxon>Bacteria</taxon>
        <taxon>Pseudomonadati</taxon>
        <taxon>Pseudomonadota</taxon>
        <taxon>Betaproteobacteria</taxon>
        <taxon>Neisseriales</taxon>
        <taxon>Chromobacteriaceae</taxon>
        <taxon>Pseudogulbenkiania</taxon>
    </lineage>
</organism>
<reference evidence="3" key="1">
    <citation type="submission" date="2017-04" db="EMBL/GenBank/DDBJ databases">
        <authorList>
            <person name="Varghese N."/>
            <person name="Submissions S."/>
        </authorList>
    </citation>
    <scope>NUCLEOTIDE SEQUENCE [LARGE SCALE GENOMIC DNA]</scope>
    <source>
        <strain evidence="3">DSM 22618</strain>
    </source>
</reference>
<dbReference type="PROSITE" id="PS50968">
    <property type="entry name" value="BIOTINYL_LIPOYL"/>
    <property type="match status" value="1"/>
</dbReference>
<dbReference type="STRING" id="1123014.SAMN02745746_01243"/>
<gene>
    <name evidence="2" type="ORF">SAMN02745746_01243</name>
</gene>
<dbReference type="EMBL" id="FXAG01000005">
    <property type="protein sequence ID" value="SMF09936.1"/>
    <property type="molecule type" value="Genomic_DNA"/>
</dbReference>
<accession>A0A1Y6BH93</accession>
<keyword evidence="3" id="KW-1185">Reference proteome</keyword>
<sequence length="81" mass="8531">MIDIILDDAAWADVEDGTEALVDEWTVAVGERVAAGQVLGTVELVKTSHELMAPVDATVAAIKVAAQETFPRGAVLIVLED</sequence>
<proteinExistence type="predicted"/>
<protein>
    <submittedName>
        <fullName evidence="2">Biotin-requiring enzyme</fullName>
    </submittedName>
</protein>
<dbReference type="SUPFAM" id="SSF51230">
    <property type="entry name" value="Single hybrid motif"/>
    <property type="match status" value="1"/>
</dbReference>
<dbReference type="AlphaFoldDB" id="A0A1Y6BH93"/>
<dbReference type="Proteomes" id="UP000192920">
    <property type="component" value="Unassembled WGS sequence"/>
</dbReference>
<feature type="domain" description="Lipoyl-binding" evidence="1">
    <location>
        <begin position="4"/>
        <end position="80"/>
    </location>
</feature>